<name>A0A0B7JZ10_BIOOC</name>
<dbReference type="InterPro" id="IPR014729">
    <property type="entry name" value="Rossmann-like_a/b/a_fold"/>
</dbReference>
<evidence type="ECO:0000313" key="11">
    <source>
        <dbReference type="EMBL" id="CEO50323.1"/>
    </source>
</evidence>
<dbReference type="GO" id="GO:0005737">
    <property type="term" value="C:cytoplasm"/>
    <property type="evidence" value="ECO:0007669"/>
    <property type="project" value="TreeGrafter"/>
</dbReference>
<dbReference type="SUPFAM" id="SSF69864">
    <property type="entry name" value="Argininosuccinate synthetase, C-terminal domain"/>
    <property type="match status" value="2"/>
</dbReference>
<dbReference type="NCBIfam" id="NF001770">
    <property type="entry name" value="PRK00509.1"/>
    <property type="match status" value="1"/>
</dbReference>
<dbReference type="InterPro" id="IPR023434">
    <property type="entry name" value="Arginosuc_synth_type_1_subfam"/>
</dbReference>
<dbReference type="EMBL" id="CDPU01000018">
    <property type="protein sequence ID" value="CEO50323.1"/>
    <property type="molecule type" value="Genomic_DNA"/>
</dbReference>
<evidence type="ECO:0000256" key="4">
    <source>
        <dbReference type="ARBA" id="ARBA00022598"/>
    </source>
</evidence>
<dbReference type="FunFam" id="3.40.50.620:FF:000019">
    <property type="entry name" value="Argininosuccinate synthase"/>
    <property type="match status" value="1"/>
</dbReference>
<dbReference type="Gene3D" id="3.40.50.620">
    <property type="entry name" value="HUPs"/>
    <property type="match status" value="1"/>
</dbReference>
<proteinExistence type="predicted"/>
<dbReference type="GO" id="GO:0000050">
    <property type="term" value="P:urea cycle"/>
    <property type="evidence" value="ECO:0007669"/>
    <property type="project" value="TreeGrafter"/>
</dbReference>
<dbReference type="InterPro" id="IPR024074">
    <property type="entry name" value="AS_cat/multimer_dom_body"/>
</dbReference>
<dbReference type="InterPro" id="IPR048268">
    <property type="entry name" value="Arginosuc_syn_C"/>
</dbReference>
<dbReference type="InterPro" id="IPR018223">
    <property type="entry name" value="Arginosuc_synth_CS"/>
</dbReference>
<evidence type="ECO:0000259" key="10">
    <source>
        <dbReference type="Pfam" id="PF20979"/>
    </source>
</evidence>
<dbReference type="GO" id="GO:0005524">
    <property type="term" value="F:ATP binding"/>
    <property type="evidence" value="ECO:0007669"/>
    <property type="project" value="UniProtKB-KW"/>
</dbReference>
<comment type="pathway">
    <text evidence="1">Amino-acid biosynthesis; L-arginine biosynthesis; L-arginine from L-ornithine and carbamoyl phosphate: step 2/3.</text>
</comment>
<dbReference type="GO" id="GO:0004055">
    <property type="term" value="F:argininosuccinate synthase activity"/>
    <property type="evidence" value="ECO:0007669"/>
    <property type="project" value="UniProtKB-EC"/>
</dbReference>
<feature type="domain" description="Arginosuccinate synthase C-terminal" evidence="10">
    <location>
        <begin position="313"/>
        <end position="443"/>
    </location>
</feature>
<evidence type="ECO:0000259" key="9">
    <source>
        <dbReference type="Pfam" id="PF00764"/>
    </source>
</evidence>
<dbReference type="Pfam" id="PF20979">
    <property type="entry name" value="Arginosuc_syn_C"/>
    <property type="match status" value="2"/>
</dbReference>
<evidence type="ECO:0000256" key="8">
    <source>
        <dbReference type="ARBA" id="ARBA00029916"/>
    </source>
</evidence>
<dbReference type="AlphaFoldDB" id="A0A0B7JZ10"/>
<dbReference type="InterPro" id="IPR048267">
    <property type="entry name" value="Arginosuc_syn_N"/>
</dbReference>
<dbReference type="GO" id="GO:0006526">
    <property type="term" value="P:L-arginine biosynthetic process"/>
    <property type="evidence" value="ECO:0007669"/>
    <property type="project" value="UniProtKB-UniPathway"/>
</dbReference>
<keyword evidence="6" id="KW-0547">Nucleotide-binding</keyword>
<dbReference type="Gene3D" id="3.90.1260.10">
    <property type="entry name" value="Argininosuccinate synthetase, chain A, domain 2"/>
    <property type="match status" value="2"/>
</dbReference>
<keyword evidence="7" id="KW-0067">ATP-binding</keyword>
<evidence type="ECO:0000256" key="5">
    <source>
        <dbReference type="ARBA" id="ARBA00022605"/>
    </source>
</evidence>
<keyword evidence="5" id="KW-0028">Amino-acid biosynthesis</keyword>
<evidence type="ECO:0000256" key="3">
    <source>
        <dbReference type="ARBA" id="ARBA00022571"/>
    </source>
</evidence>
<dbReference type="SUPFAM" id="SSF52402">
    <property type="entry name" value="Adenine nucleotide alpha hydrolases-like"/>
    <property type="match status" value="1"/>
</dbReference>
<dbReference type="PROSITE" id="PS00565">
    <property type="entry name" value="ARGININOSUCCIN_SYN_2"/>
    <property type="match status" value="1"/>
</dbReference>
<dbReference type="Pfam" id="PF00764">
    <property type="entry name" value="Arginosuc_synth"/>
    <property type="match status" value="1"/>
</dbReference>
<dbReference type="NCBIfam" id="TIGR00032">
    <property type="entry name" value="argG"/>
    <property type="match status" value="1"/>
</dbReference>
<dbReference type="PANTHER" id="PTHR11587">
    <property type="entry name" value="ARGININOSUCCINATE SYNTHASE"/>
    <property type="match status" value="1"/>
</dbReference>
<gene>
    <name evidence="11" type="ORF">BN869_000006381_1</name>
</gene>
<organism evidence="11">
    <name type="scientific">Bionectria ochroleuca</name>
    <name type="common">Gliocladium roseum</name>
    <dbReference type="NCBI Taxonomy" id="29856"/>
    <lineage>
        <taxon>Eukaryota</taxon>
        <taxon>Fungi</taxon>
        <taxon>Dikarya</taxon>
        <taxon>Ascomycota</taxon>
        <taxon>Pezizomycotina</taxon>
        <taxon>Sordariomycetes</taxon>
        <taxon>Hypocreomycetidae</taxon>
        <taxon>Hypocreales</taxon>
        <taxon>Bionectriaceae</taxon>
        <taxon>Clonostachys</taxon>
    </lineage>
</organism>
<dbReference type="UniPathway" id="UPA00068">
    <property type="reaction ID" value="UER00113"/>
</dbReference>
<protein>
    <recommendedName>
        <fullName evidence="2">argininosuccinate synthase</fullName>
        <ecNumber evidence="2">6.3.4.5</ecNumber>
    </recommendedName>
    <alternativeName>
        <fullName evidence="8">Citrulline--aspartate ligase</fullName>
    </alternativeName>
</protein>
<keyword evidence="4" id="KW-0436">Ligase</keyword>
<reference evidence="11" key="1">
    <citation type="submission" date="2015-01" db="EMBL/GenBank/DDBJ databases">
        <authorList>
            <person name="Durling Mikael"/>
        </authorList>
    </citation>
    <scope>NUCLEOTIDE SEQUENCE</scope>
</reference>
<evidence type="ECO:0000256" key="1">
    <source>
        <dbReference type="ARBA" id="ARBA00004967"/>
    </source>
</evidence>
<keyword evidence="3" id="KW-0055">Arginine biosynthesis</keyword>
<dbReference type="GO" id="GO:0000053">
    <property type="term" value="P:argininosuccinate metabolic process"/>
    <property type="evidence" value="ECO:0007669"/>
    <property type="project" value="TreeGrafter"/>
</dbReference>
<feature type="domain" description="Arginosuccinate synthase C-terminal" evidence="10">
    <location>
        <begin position="178"/>
        <end position="273"/>
    </location>
</feature>
<feature type="domain" description="Arginosuccinate synthase-like N-terminal" evidence="9">
    <location>
        <begin position="5"/>
        <end position="169"/>
    </location>
</feature>
<dbReference type="PROSITE" id="PS00564">
    <property type="entry name" value="ARGININOSUCCIN_SYN_1"/>
    <property type="match status" value="1"/>
</dbReference>
<evidence type="ECO:0000256" key="7">
    <source>
        <dbReference type="ARBA" id="ARBA00022840"/>
    </source>
</evidence>
<dbReference type="CDD" id="cd01999">
    <property type="entry name" value="ASS"/>
    <property type="match status" value="1"/>
</dbReference>
<evidence type="ECO:0000256" key="6">
    <source>
        <dbReference type="ARBA" id="ARBA00022741"/>
    </source>
</evidence>
<sequence>MSKGRVCLAYSGGLDTSTILKWLVNDGYTVVACNIDVGQEEDWEDVEKKALAVGAERMVIRNKQKEFVEDIVFRSIQCNAIYEDRYLLGTSLARPIIARELVNVAKEFNCDYLSHGCTGKGNDQVRFELAWHALAPGIKIIAPWRIPEFIAKFQGRADLLEYARVNNIPVSSTPKAPWSMDANLVHCSYEAGILEDPNREPPKNLWTMTVDPVDAPDKPYHFSIDFQKGIPVKVTTEDGKEATDSVELFKLLNKIGHDNGVGRIDVVEGRYIAVLLNVEIDGGVGHLGCTKPHSAESSQIFTLVRITPTSTSLGLKSRGCYDSPGITLARLAHIDLEGLTLDSKVRELRDTFVTTAWSRQLYNGMYFSPEREFAENSVVFAQEGVNGTVKMMAYKGNAYTVGRSSETSNLYSEEDASMDSLDTFSPLDTSGFIAIQAIRLRKYGEAKIAQGKTL</sequence>
<dbReference type="EC" id="6.3.4.5" evidence="2"/>
<accession>A0A0B7JZ10</accession>
<evidence type="ECO:0000256" key="2">
    <source>
        <dbReference type="ARBA" id="ARBA00012286"/>
    </source>
</evidence>
<dbReference type="PANTHER" id="PTHR11587:SF2">
    <property type="entry name" value="ARGININOSUCCINATE SYNTHASE"/>
    <property type="match status" value="1"/>
</dbReference>
<dbReference type="InterPro" id="IPR001518">
    <property type="entry name" value="Arginosuc_synth"/>
</dbReference>